<dbReference type="Proteomes" id="UP001058074">
    <property type="component" value="Unassembled WGS sequence"/>
</dbReference>
<name>A0ACB5RHH0_9CLOT</name>
<proteinExistence type="predicted"/>
<comment type="caution">
    <text evidence="1">The sequence shown here is derived from an EMBL/GenBank/DDBJ whole genome shotgun (WGS) entry which is preliminary data.</text>
</comment>
<organism evidence="1 2">
    <name type="scientific">Inconstantimicrobium mannanitabidum</name>
    <dbReference type="NCBI Taxonomy" id="1604901"/>
    <lineage>
        <taxon>Bacteria</taxon>
        <taxon>Bacillati</taxon>
        <taxon>Bacillota</taxon>
        <taxon>Clostridia</taxon>
        <taxon>Eubacteriales</taxon>
        <taxon>Clostridiaceae</taxon>
        <taxon>Inconstantimicrobium</taxon>
    </lineage>
</organism>
<evidence type="ECO:0000313" key="2">
    <source>
        <dbReference type="Proteomes" id="UP001058074"/>
    </source>
</evidence>
<evidence type="ECO:0000313" key="1">
    <source>
        <dbReference type="EMBL" id="GKX68540.1"/>
    </source>
</evidence>
<sequence length="518" mass="59379">MNCTKVIYDKLSDYIDYFKIICNEFNPLGKLFKTSSSYYIYDTGTNKVMDCNEIEYYILDSIMKNNVDTLVELKEKFNENQFFQALENVKASIENENILKSQKEPKFYSPSHFENLDNMLDNKFRQVVLELTEKCNLRCRYCIYNDDYDEKRNHGTKNMSKEVAIAAIDYANSHGDSEKGISVSFYGGEPLVNFDLLKYCIEYSQKTIIDKKLSFSMTTNGTLMTKEIAEFLASIENLSVVCSIDGPKDIHDSYRKYINGNGTFNDAIRGLKYLVLAFGEKAKTQLSLSMVFTPPFTSEKLIEMQEFFNSLDWLPKEINKLITYPSPGTLPKDIVLTEEEQQNNALGDWSKTLYLDTIKNNTDINFFTKKIIEDSFVILQKRPILDDPSLGYPLNGCCIPGSRKLYITVNGDFLVCERIAGSPIIGNVFTGIDKEKIKNNLVEEYAHKSISKCGNCWAARLCSICYSSCYTDGKFDIEKKLSNCDGVRQLLLENLSLYHECLEINEKKLEYLNDAVMI</sequence>
<dbReference type="EMBL" id="BROD01000001">
    <property type="protein sequence ID" value="GKX68540.1"/>
    <property type="molecule type" value="Genomic_DNA"/>
</dbReference>
<reference evidence="1" key="1">
    <citation type="journal article" date="2025" name="Int. J. Syst. Evol. Microbiol.">
        <title>Inconstantimicrobium mannanitabidum sp. nov., a novel member of the family Clostridiaceae isolated from anoxic soil under the treatment of reductive soil disinfestation.</title>
        <authorList>
            <person name="Ueki A."/>
            <person name="Tonouchi A."/>
            <person name="Honma S."/>
            <person name="Kaku N."/>
            <person name="Ueki K."/>
        </authorList>
    </citation>
    <scope>NUCLEOTIDE SEQUENCE</scope>
    <source>
        <strain evidence="1">TW13</strain>
    </source>
</reference>
<gene>
    <name evidence="1" type="ORF">rsdtw13_37980</name>
</gene>
<keyword evidence="2" id="KW-1185">Reference proteome</keyword>
<accession>A0ACB5RHH0</accession>
<protein>
    <submittedName>
        <fullName evidence="1">Radical SAM protein</fullName>
    </submittedName>
</protein>